<proteinExistence type="predicted"/>
<keyword evidence="3" id="KW-1185">Reference proteome</keyword>
<reference evidence="3" key="1">
    <citation type="submission" date="2019-12" db="EMBL/GenBank/DDBJ databases">
        <authorList>
            <person name="Awala S.I."/>
            <person name="Rhee S.K."/>
        </authorList>
    </citation>
    <scope>NUCLEOTIDE SEQUENCE [LARGE SCALE GENOMIC DNA]</scope>
    <source>
        <strain evidence="3">IM1</strain>
    </source>
</reference>
<dbReference type="RefSeq" id="WP_169604379.1">
    <property type="nucleotide sequence ID" value="NZ_CP046565.1"/>
</dbReference>
<keyword evidence="1" id="KW-0472">Membrane</keyword>
<keyword evidence="1" id="KW-1133">Transmembrane helix</keyword>
<feature type="transmembrane region" description="Helical" evidence="1">
    <location>
        <begin position="12"/>
        <end position="30"/>
    </location>
</feature>
<evidence type="ECO:0000313" key="3">
    <source>
        <dbReference type="Proteomes" id="UP000503004"/>
    </source>
</evidence>
<protein>
    <submittedName>
        <fullName evidence="2">Uncharacterized protein</fullName>
    </submittedName>
</protein>
<gene>
    <name evidence="2" type="ORF">GNH96_14965</name>
</gene>
<dbReference type="AlphaFoldDB" id="A0A858QBF6"/>
<sequence>MIEPVDPADLRLVFAAAAAIVLGGAGYAGLFAWARLKNRRRWLVGAYVCYAALAAAVLLLARTAHLDGAWQGVVVLMLVGYLLAPHGIWHLCAASHRLERGSRAPPGD</sequence>
<keyword evidence="1" id="KW-0812">Transmembrane</keyword>
<feature type="transmembrane region" description="Helical" evidence="1">
    <location>
        <begin position="73"/>
        <end position="93"/>
    </location>
</feature>
<dbReference type="KEGG" id="metu:GNH96_14965"/>
<evidence type="ECO:0000256" key="1">
    <source>
        <dbReference type="SAM" id="Phobius"/>
    </source>
</evidence>
<feature type="transmembrane region" description="Helical" evidence="1">
    <location>
        <begin position="42"/>
        <end position="61"/>
    </location>
</feature>
<evidence type="ECO:0000313" key="2">
    <source>
        <dbReference type="EMBL" id="QJD31111.1"/>
    </source>
</evidence>
<dbReference type="EMBL" id="CP046565">
    <property type="protein sequence ID" value="QJD31111.1"/>
    <property type="molecule type" value="Genomic_DNA"/>
</dbReference>
<accession>A0A858QBF6</accession>
<dbReference type="Proteomes" id="UP000503004">
    <property type="component" value="Chromosome"/>
</dbReference>
<organism evidence="2 3">
    <name type="scientific">Methylococcus geothermalis</name>
    <dbReference type="NCBI Taxonomy" id="2681310"/>
    <lineage>
        <taxon>Bacteria</taxon>
        <taxon>Pseudomonadati</taxon>
        <taxon>Pseudomonadota</taxon>
        <taxon>Gammaproteobacteria</taxon>
        <taxon>Methylococcales</taxon>
        <taxon>Methylococcaceae</taxon>
        <taxon>Methylococcus</taxon>
    </lineage>
</organism>
<name>A0A858QBF6_9GAMM</name>